<gene>
    <name evidence="4" type="ORF">FJV41_40510</name>
</gene>
<evidence type="ECO:0000256" key="3">
    <source>
        <dbReference type="SAM" id="Phobius"/>
    </source>
</evidence>
<feature type="transmembrane region" description="Helical" evidence="3">
    <location>
        <begin position="157"/>
        <end position="182"/>
    </location>
</feature>
<feature type="coiled-coil region" evidence="1">
    <location>
        <begin position="229"/>
        <end position="305"/>
    </location>
</feature>
<feature type="transmembrane region" description="Helical" evidence="3">
    <location>
        <begin position="64"/>
        <end position="81"/>
    </location>
</feature>
<organism evidence="4 5">
    <name type="scientific">Myxococcus llanfairpwllgwyngyllgogerychwyrndrobwllllantysiliogogogochensis</name>
    <dbReference type="NCBI Taxonomy" id="2590453"/>
    <lineage>
        <taxon>Bacteria</taxon>
        <taxon>Pseudomonadati</taxon>
        <taxon>Myxococcota</taxon>
        <taxon>Myxococcia</taxon>
        <taxon>Myxococcales</taxon>
        <taxon>Cystobacterineae</taxon>
        <taxon>Myxococcaceae</taxon>
        <taxon>Myxococcus</taxon>
    </lineage>
</organism>
<protein>
    <submittedName>
        <fullName evidence="4">Uncharacterized protein</fullName>
    </submittedName>
</protein>
<dbReference type="OrthoDB" id="5501592at2"/>
<evidence type="ECO:0000256" key="1">
    <source>
        <dbReference type="SAM" id="Coils"/>
    </source>
</evidence>
<feature type="transmembrane region" description="Helical" evidence="3">
    <location>
        <begin position="38"/>
        <end position="57"/>
    </location>
</feature>
<dbReference type="Proteomes" id="UP000315369">
    <property type="component" value="Unassembled WGS sequence"/>
</dbReference>
<proteinExistence type="predicted"/>
<keyword evidence="3" id="KW-0472">Membrane</keyword>
<reference evidence="4 5" key="1">
    <citation type="submission" date="2019-06" db="EMBL/GenBank/DDBJ databases">
        <authorList>
            <person name="Livingstone P."/>
            <person name="Whitworth D."/>
        </authorList>
    </citation>
    <scope>NUCLEOTIDE SEQUENCE [LARGE SCALE GENOMIC DNA]</scope>
    <source>
        <strain evidence="4 5">AM401</strain>
    </source>
</reference>
<dbReference type="RefSeq" id="WP_141647975.1">
    <property type="nucleotide sequence ID" value="NZ_VIFM01000270.1"/>
</dbReference>
<feature type="region of interest" description="Disordered" evidence="2">
    <location>
        <begin position="377"/>
        <end position="412"/>
    </location>
</feature>
<feature type="transmembrane region" description="Helical" evidence="3">
    <location>
        <begin position="126"/>
        <end position="145"/>
    </location>
</feature>
<sequence length="412" mass="43414">MNATILQLHHREAFERTVTRALAAGAGAGLLQLVTARIGLPLPLAWLVPAAVVLACAQGDRWDRILLGGLGVVLTAVPYALGMAPAWTVACSAAAAGSLLVRARLSEKGVEGQVAEARPTLVHLGLGALLSAGLTLGGVEIARVFSARLADLATPALLAAGATGAILGLFVGLSSVAAHLALTADPVEARAEELIPRLAGDFRTQCERALALYRQCGQSLALLPREPAREELARTLARITRDAVELASEWAGVEAQLEERAQAELQAERAELERSAKASTDAVARRQLESAAASLAEEVERLGELKLRRERILARLRAEVALLERARVALLSLRSGQAQLKAAELSSLARRFRALSSVQWEEGQSLDAVATQATLAQVPEPVRTDSPSAVNPVQPVEEGPSEAGADSRIRVP</sequence>
<evidence type="ECO:0000313" key="5">
    <source>
        <dbReference type="Proteomes" id="UP000315369"/>
    </source>
</evidence>
<evidence type="ECO:0000256" key="2">
    <source>
        <dbReference type="SAM" id="MobiDB-lite"/>
    </source>
</evidence>
<dbReference type="AlphaFoldDB" id="A0A540WMI4"/>
<accession>A0A540WMI4</accession>
<keyword evidence="1" id="KW-0175">Coiled coil</keyword>
<keyword evidence="5" id="KW-1185">Reference proteome</keyword>
<name>A0A540WMI4_9BACT</name>
<keyword evidence="3" id="KW-1133">Transmembrane helix</keyword>
<comment type="caution">
    <text evidence="4">The sequence shown here is derived from an EMBL/GenBank/DDBJ whole genome shotgun (WGS) entry which is preliminary data.</text>
</comment>
<evidence type="ECO:0000313" key="4">
    <source>
        <dbReference type="EMBL" id="TQF10232.1"/>
    </source>
</evidence>
<keyword evidence="3" id="KW-0812">Transmembrane</keyword>
<dbReference type="EMBL" id="VIFM01000270">
    <property type="protein sequence ID" value="TQF10232.1"/>
    <property type="molecule type" value="Genomic_DNA"/>
</dbReference>